<evidence type="ECO:0000313" key="12">
    <source>
        <dbReference type="Proteomes" id="UP000290958"/>
    </source>
</evidence>
<dbReference type="EMBL" id="SBKP01000002">
    <property type="protein sequence ID" value="RXR30472.1"/>
    <property type="molecule type" value="Genomic_DNA"/>
</dbReference>
<accession>A0A4Q1KL76</accession>
<keyword evidence="7" id="KW-0408">Iron</keyword>
<dbReference type="InterPro" id="IPR017927">
    <property type="entry name" value="FAD-bd_FR_type"/>
</dbReference>
<dbReference type="RefSeq" id="WP_129403222.1">
    <property type="nucleotide sequence ID" value="NZ_SBKP01000002.1"/>
</dbReference>
<dbReference type="InterPro" id="IPR006058">
    <property type="entry name" value="2Fe2S_fd_BS"/>
</dbReference>
<evidence type="ECO:0000256" key="3">
    <source>
        <dbReference type="ARBA" id="ARBA00022643"/>
    </source>
</evidence>
<dbReference type="SUPFAM" id="SSF52343">
    <property type="entry name" value="Ferredoxin reductase-like, C-terminal NADP-linked domain"/>
    <property type="match status" value="1"/>
</dbReference>
<name>A0A4Q1KL76_9SPHN</name>
<dbReference type="PANTHER" id="PTHR47354">
    <property type="entry name" value="NADH OXIDOREDUCTASE HCR"/>
    <property type="match status" value="1"/>
</dbReference>
<keyword evidence="2" id="KW-0285">Flavoprotein</keyword>
<dbReference type="GO" id="GO:0051537">
    <property type="term" value="F:2 iron, 2 sulfur cluster binding"/>
    <property type="evidence" value="ECO:0007669"/>
    <property type="project" value="UniProtKB-KW"/>
</dbReference>
<organism evidence="11 12">
    <name type="scientific">Sphingobium fluviale</name>
    <dbReference type="NCBI Taxonomy" id="2506423"/>
    <lineage>
        <taxon>Bacteria</taxon>
        <taxon>Pseudomonadati</taxon>
        <taxon>Pseudomonadota</taxon>
        <taxon>Alphaproteobacteria</taxon>
        <taxon>Sphingomonadales</taxon>
        <taxon>Sphingomonadaceae</taxon>
        <taxon>Sphingobium</taxon>
    </lineage>
</organism>
<protein>
    <submittedName>
        <fullName evidence="11">Oxidoreductase</fullName>
    </submittedName>
</protein>
<evidence type="ECO:0000256" key="2">
    <source>
        <dbReference type="ARBA" id="ARBA00022630"/>
    </source>
</evidence>
<dbReference type="SUPFAM" id="SSF54292">
    <property type="entry name" value="2Fe-2S ferredoxin-like"/>
    <property type="match status" value="1"/>
</dbReference>
<evidence type="ECO:0000256" key="5">
    <source>
        <dbReference type="ARBA" id="ARBA00022723"/>
    </source>
</evidence>
<dbReference type="Gene3D" id="2.40.30.10">
    <property type="entry name" value="Translation factors"/>
    <property type="match status" value="1"/>
</dbReference>
<dbReference type="PROSITE" id="PS51384">
    <property type="entry name" value="FAD_FR"/>
    <property type="match status" value="1"/>
</dbReference>
<dbReference type="Pfam" id="PF22290">
    <property type="entry name" value="DmmA-like_N"/>
    <property type="match status" value="1"/>
</dbReference>
<dbReference type="PROSITE" id="PS51085">
    <property type="entry name" value="2FE2S_FER_2"/>
    <property type="match status" value="1"/>
</dbReference>
<evidence type="ECO:0000256" key="8">
    <source>
        <dbReference type="ARBA" id="ARBA00023014"/>
    </source>
</evidence>
<keyword evidence="6" id="KW-0560">Oxidoreductase</keyword>
<dbReference type="GO" id="GO:0016491">
    <property type="term" value="F:oxidoreductase activity"/>
    <property type="evidence" value="ECO:0007669"/>
    <property type="project" value="UniProtKB-KW"/>
</dbReference>
<gene>
    <name evidence="11" type="ORF">EQG66_03950</name>
</gene>
<evidence type="ECO:0000313" key="11">
    <source>
        <dbReference type="EMBL" id="RXR30472.1"/>
    </source>
</evidence>
<dbReference type="PRINTS" id="PR00409">
    <property type="entry name" value="PHDIOXRDTASE"/>
</dbReference>
<feature type="domain" description="FAD-binding FR-type" evidence="10">
    <location>
        <begin position="2"/>
        <end position="104"/>
    </location>
</feature>
<dbReference type="SUPFAM" id="SSF63380">
    <property type="entry name" value="Riboflavin synthase domain-like"/>
    <property type="match status" value="1"/>
</dbReference>
<dbReference type="InterPro" id="IPR001041">
    <property type="entry name" value="2Fe-2S_ferredoxin-type"/>
</dbReference>
<dbReference type="PROSITE" id="PS00197">
    <property type="entry name" value="2FE2S_FER_1"/>
    <property type="match status" value="1"/>
</dbReference>
<dbReference type="InterPro" id="IPR039261">
    <property type="entry name" value="FNR_nucleotide-bd"/>
</dbReference>
<dbReference type="InterPro" id="IPR012675">
    <property type="entry name" value="Beta-grasp_dom_sf"/>
</dbReference>
<keyword evidence="8" id="KW-0411">Iron-sulfur</keyword>
<evidence type="ECO:0000256" key="4">
    <source>
        <dbReference type="ARBA" id="ARBA00022714"/>
    </source>
</evidence>
<sequence>MNDWIRVRITERRMETDDVAAFVLEPALGAALPAYEAGAHIDVKLPNGLIRQYSLCGTPDRSGRYEIGVLCDASGRGGSICMHENVRLDDQIEISPPRNLFPLASMQERALLFAGGIGVTPILAMAQQLARLGTNFAMHYCARSTSRAAFRERIAVSPFADRVTFHFDDQPETVMDAKALLASPEAGTHLYVCGPSGFMDHILNTARAAGWAESNIHYEHFSAPAGGANGQDGFEIEVADDGTIIPVAQGQTALEALRSAGFDIPASCEQGICGACITTVVDGIPDHRDMYLSVAEQEANDCFTPCCSRALTPRLTIKI</sequence>
<comment type="cofactor">
    <cofactor evidence="1">
        <name>FMN</name>
        <dbReference type="ChEBI" id="CHEBI:58210"/>
    </cofactor>
</comment>
<dbReference type="Pfam" id="PF00111">
    <property type="entry name" value="Fer2"/>
    <property type="match status" value="1"/>
</dbReference>
<evidence type="ECO:0000256" key="1">
    <source>
        <dbReference type="ARBA" id="ARBA00001917"/>
    </source>
</evidence>
<dbReference type="PANTHER" id="PTHR47354:SF1">
    <property type="entry name" value="CARNITINE MONOOXYGENASE REDUCTASE SUBUNIT"/>
    <property type="match status" value="1"/>
</dbReference>
<dbReference type="InterPro" id="IPR017938">
    <property type="entry name" value="Riboflavin_synthase-like_b-brl"/>
</dbReference>
<dbReference type="Gene3D" id="3.40.50.80">
    <property type="entry name" value="Nucleotide-binding domain of ferredoxin-NADP reductase (FNR) module"/>
    <property type="match status" value="1"/>
</dbReference>
<dbReference type="InterPro" id="IPR050415">
    <property type="entry name" value="MRET"/>
</dbReference>
<dbReference type="InterPro" id="IPR054582">
    <property type="entry name" value="DmmA-like_N"/>
</dbReference>
<dbReference type="AlphaFoldDB" id="A0A4Q1KL76"/>
<dbReference type="CDD" id="cd06185">
    <property type="entry name" value="PDR_like"/>
    <property type="match status" value="1"/>
</dbReference>
<dbReference type="InterPro" id="IPR036010">
    <property type="entry name" value="2Fe-2S_ferredoxin-like_sf"/>
</dbReference>
<dbReference type="CDD" id="cd00207">
    <property type="entry name" value="fer2"/>
    <property type="match status" value="1"/>
</dbReference>
<dbReference type="GO" id="GO:0046872">
    <property type="term" value="F:metal ion binding"/>
    <property type="evidence" value="ECO:0007669"/>
    <property type="project" value="UniProtKB-KW"/>
</dbReference>
<keyword evidence="5" id="KW-0479">Metal-binding</keyword>
<evidence type="ECO:0000256" key="6">
    <source>
        <dbReference type="ARBA" id="ARBA00023002"/>
    </source>
</evidence>
<evidence type="ECO:0000259" key="9">
    <source>
        <dbReference type="PROSITE" id="PS51085"/>
    </source>
</evidence>
<dbReference type="OrthoDB" id="9786134at2"/>
<proteinExistence type="predicted"/>
<keyword evidence="12" id="KW-1185">Reference proteome</keyword>
<evidence type="ECO:0000256" key="7">
    <source>
        <dbReference type="ARBA" id="ARBA00023004"/>
    </source>
</evidence>
<comment type="caution">
    <text evidence="11">The sequence shown here is derived from an EMBL/GenBank/DDBJ whole genome shotgun (WGS) entry which is preliminary data.</text>
</comment>
<keyword evidence="4" id="KW-0001">2Fe-2S</keyword>
<dbReference type="Proteomes" id="UP000290958">
    <property type="component" value="Unassembled WGS sequence"/>
</dbReference>
<feature type="domain" description="2Fe-2S ferredoxin-type" evidence="9">
    <location>
        <begin position="234"/>
        <end position="319"/>
    </location>
</feature>
<evidence type="ECO:0000259" key="10">
    <source>
        <dbReference type="PROSITE" id="PS51384"/>
    </source>
</evidence>
<keyword evidence="3" id="KW-0288">FMN</keyword>
<reference evidence="12" key="1">
    <citation type="submission" date="2019-01" db="EMBL/GenBank/DDBJ databases">
        <title>Cytophagaceae bacterium strain CAR-16.</title>
        <authorList>
            <person name="Chen W.-M."/>
        </authorList>
    </citation>
    <scope>NUCLEOTIDE SEQUENCE [LARGE SCALE GENOMIC DNA]</scope>
    <source>
        <strain evidence="12">CHR27</strain>
    </source>
</reference>
<dbReference type="Gene3D" id="3.10.20.30">
    <property type="match status" value="1"/>
</dbReference>